<feature type="transmembrane region" description="Helical" evidence="6">
    <location>
        <begin position="94"/>
        <end position="116"/>
    </location>
</feature>
<dbReference type="PANTHER" id="PTHR42920">
    <property type="entry name" value="OS03G0707200 PROTEIN-RELATED"/>
    <property type="match status" value="1"/>
</dbReference>
<evidence type="ECO:0000259" key="7">
    <source>
        <dbReference type="Pfam" id="PF00892"/>
    </source>
</evidence>
<evidence type="ECO:0000313" key="8">
    <source>
        <dbReference type="EMBL" id="MBR7887533.1"/>
    </source>
</evidence>
<keyword evidence="5 6" id="KW-0472">Membrane</keyword>
<feature type="transmembrane region" description="Helical" evidence="6">
    <location>
        <begin position="160"/>
        <end position="179"/>
    </location>
</feature>
<proteinExistence type="predicted"/>
<feature type="transmembrane region" description="Helical" evidence="6">
    <location>
        <begin position="37"/>
        <end position="59"/>
    </location>
</feature>
<keyword evidence="3 6" id="KW-0812">Transmembrane</keyword>
<dbReference type="SUPFAM" id="SSF103481">
    <property type="entry name" value="Multidrug resistance efflux transporter EmrE"/>
    <property type="match status" value="2"/>
</dbReference>
<comment type="subcellular location">
    <subcellularLocation>
        <location evidence="1">Cell membrane</location>
        <topology evidence="1">Multi-pass membrane protein</topology>
    </subcellularLocation>
</comment>
<dbReference type="InterPro" id="IPR000620">
    <property type="entry name" value="EamA_dom"/>
</dbReference>
<dbReference type="EMBL" id="JAGSSV010000001">
    <property type="protein sequence ID" value="MBR7887533.1"/>
    <property type="molecule type" value="Genomic_DNA"/>
</dbReference>
<feature type="transmembrane region" description="Helical" evidence="6">
    <location>
        <begin position="252"/>
        <end position="271"/>
    </location>
</feature>
<feature type="transmembrane region" description="Helical" evidence="6">
    <location>
        <begin position="12"/>
        <end position="31"/>
    </location>
</feature>
<evidence type="ECO:0000313" key="9">
    <source>
        <dbReference type="Proteomes" id="UP000679722"/>
    </source>
</evidence>
<dbReference type="Proteomes" id="UP000679722">
    <property type="component" value="Unassembled WGS sequence"/>
</dbReference>
<feature type="transmembrane region" description="Helical" evidence="6">
    <location>
        <begin position="71"/>
        <end position="88"/>
    </location>
</feature>
<reference evidence="9" key="2">
    <citation type="submission" date="2023-07" db="EMBL/GenBank/DDBJ databases">
        <title>Marinomonas vulgaris A79, complete genome.</title>
        <authorList>
            <person name="Ying J.-J."/>
        </authorList>
    </citation>
    <scope>NUCLEOTIDE SEQUENCE [LARGE SCALE GENOMIC DNA]</scope>
    <source>
        <strain evidence="9">A79</strain>
    </source>
</reference>
<accession>A0ABS5H738</accession>
<dbReference type="PANTHER" id="PTHR42920:SF11">
    <property type="entry name" value="INNER MEMBRANE PROTEIN YTFF"/>
    <property type="match status" value="1"/>
</dbReference>
<comment type="caution">
    <text evidence="8">The sequence shown here is derived from an EMBL/GenBank/DDBJ whole genome shotgun (WGS) entry which is preliminary data.</text>
</comment>
<keyword evidence="2" id="KW-1003">Cell membrane</keyword>
<dbReference type="InterPro" id="IPR051258">
    <property type="entry name" value="Diverse_Substrate_Transporter"/>
</dbReference>
<feature type="transmembrane region" description="Helical" evidence="6">
    <location>
        <begin position="277"/>
        <end position="294"/>
    </location>
</feature>
<gene>
    <name evidence="8" type="ORF">J9B83_01170</name>
</gene>
<evidence type="ECO:0000256" key="2">
    <source>
        <dbReference type="ARBA" id="ARBA00022475"/>
    </source>
</evidence>
<evidence type="ECO:0000256" key="4">
    <source>
        <dbReference type="ARBA" id="ARBA00022989"/>
    </source>
</evidence>
<reference evidence="8 9" key="1">
    <citation type="submission" date="2021-04" db="EMBL/GenBank/DDBJ databases">
        <authorList>
            <person name="Sun C."/>
        </authorList>
    </citation>
    <scope>NUCLEOTIDE SEQUENCE [LARGE SCALE GENOMIC DNA]</scope>
    <source>
        <strain evidence="8 9">A79</strain>
    </source>
</reference>
<name>A0ABS5H738_9GAMM</name>
<keyword evidence="9" id="KW-1185">Reference proteome</keyword>
<evidence type="ECO:0000256" key="3">
    <source>
        <dbReference type="ARBA" id="ARBA00022692"/>
    </source>
</evidence>
<feature type="transmembrane region" description="Helical" evidence="6">
    <location>
        <begin position="128"/>
        <end position="145"/>
    </location>
</feature>
<dbReference type="InterPro" id="IPR037185">
    <property type="entry name" value="EmrE-like"/>
</dbReference>
<evidence type="ECO:0000256" key="5">
    <source>
        <dbReference type="ARBA" id="ARBA00023136"/>
    </source>
</evidence>
<sequence length="296" mass="31298">MFQLTQYQYGSLSILFAAVLWGTTGTVASFAPNISPLAIGAFSMGVGGVIQACLAVRHFGLDVCRLRQHKANIVLSALALAIYPLTFYSSMQLAGVAIGTVISIASAPFFSVLLECLFSKHNMVSRRWLMSLVIGLIGIALLVFSEPSAEAHTTLNSREVGVMLGLLAGLTYAGYSWGAKAMISDGVRSQSAMGIIFGLGAMLLLPTLVFTGDNLFSSVTNILVVSYMALVPMCLGYIAFGFGLRYVKASNANVLTLFEPVVAAALAVIVVGEFIPVLGWIGIVLIMVCLLLQAKG</sequence>
<evidence type="ECO:0000256" key="6">
    <source>
        <dbReference type="SAM" id="Phobius"/>
    </source>
</evidence>
<organism evidence="8 9">
    <name type="scientific">Marinomonas vulgaris</name>
    <dbReference type="NCBI Taxonomy" id="2823372"/>
    <lineage>
        <taxon>Bacteria</taxon>
        <taxon>Pseudomonadati</taxon>
        <taxon>Pseudomonadota</taxon>
        <taxon>Gammaproteobacteria</taxon>
        <taxon>Oceanospirillales</taxon>
        <taxon>Oceanospirillaceae</taxon>
        <taxon>Marinomonas</taxon>
    </lineage>
</organism>
<dbReference type="Pfam" id="PF00892">
    <property type="entry name" value="EamA"/>
    <property type="match status" value="2"/>
</dbReference>
<feature type="transmembrane region" description="Helical" evidence="6">
    <location>
        <begin position="222"/>
        <end position="240"/>
    </location>
</feature>
<evidence type="ECO:0000256" key="1">
    <source>
        <dbReference type="ARBA" id="ARBA00004651"/>
    </source>
</evidence>
<feature type="domain" description="EamA" evidence="7">
    <location>
        <begin position="161"/>
        <end position="292"/>
    </location>
</feature>
<feature type="domain" description="EamA" evidence="7">
    <location>
        <begin position="9"/>
        <end position="143"/>
    </location>
</feature>
<feature type="transmembrane region" description="Helical" evidence="6">
    <location>
        <begin position="191"/>
        <end position="210"/>
    </location>
</feature>
<protein>
    <submittedName>
        <fullName evidence="8">EamA family transporter</fullName>
    </submittedName>
</protein>
<keyword evidence="4 6" id="KW-1133">Transmembrane helix</keyword>